<keyword evidence="3" id="KW-0333">Golgi apparatus</keyword>
<keyword evidence="6" id="KW-1185">Reference proteome</keyword>
<proteinExistence type="inferred from homology"/>
<organism evidence="5 6">
    <name type="scientific">Elliptochloris bilobata</name>
    <dbReference type="NCBI Taxonomy" id="381761"/>
    <lineage>
        <taxon>Eukaryota</taxon>
        <taxon>Viridiplantae</taxon>
        <taxon>Chlorophyta</taxon>
        <taxon>core chlorophytes</taxon>
        <taxon>Trebouxiophyceae</taxon>
        <taxon>Trebouxiophyceae incertae sedis</taxon>
        <taxon>Elliptochloris clade</taxon>
        <taxon>Elliptochloris</taxon>
    </lineage>
</organism>
<dbReference type="PANTHER" id="PTHR11062:SF281">
    <property type="entry name" value="EXOSTOSIN-LIKE 2"/>
    <property type="match status" value="1"/>
</dbReference>
<dbReference type="Pfam" id="PF03016">
    <property type="entry name" value="Exostosin_GT47"/>
    <property type="match status" value="1"/>
</dbReference>
<accession>A0AAW1RMN4</accession>
<reference evidence="5 6" key="1">
    <citation type="journal article" date="2024" name="Nat. Commun.">
        <title>Phylogenomics reveals the evolutionary origins of lichenization in chlorophyte algae.</title>
        <authorList>
            <person name="Puginier C."/>
            <person name="Libourel C."/>
            <person name="Otte J."/>
            <person name="Skaloud P."/>
            <person name="Haon M."/>
            <person name="Grisel S."/>
            <person name="Petersen M."/>
            <person name="Berrin J.G."/>
            <person name="Delaux P.M."/>
            <person name="Dal Grande F."/>
            <person name="Keller J."/>
        </authorList>
    </citation>
    <scope>NUCLEOTIDE SEQUENCE [LARGE SCALE GENOMIC DNA]</scope>
    <source>
        <strain evidence="5 6">SAG 245.80</strain>
    </source>
</reference>
<dbReference type="InterPro" id="IPR040911">
    <property type="entry name" value="Exostosin_GT47"/>
</dbReference>
<name>A0AAW1RMN4_9CHLO</name>
<dbReference type="GO" id="GO:0016757">
    <property type="term" value="F:glycosyltransferase activity"/>
    <property type="evidence" value="ECO:0007669"/>
    <property type="project" value="InterPro"/>
</dbReference>
<comment type="similarity">
    <text evidence="2">Belongs to the glycosyltransferase 47 family.</text>
</comment>
<dbReference type="InterPro" id="IPR004263">
    <property type="entry name" value="Exostosin"/>
</dbReference>
<feature type="domain" description="Exostosin GT47" evidence="4">
    <location>
        <begin position="34"/>
        <end position="293"/>
    </location>
</feature>
<evidence type="ECO:0000313" key="5">
    <source>
        <dbReference type="EMBL" id="KAK9834898.1"/>
    </source>
</evidence>
<evidence type="ECO:0000259" key="4">
    <source>
        <dbReference type="Pfam" id="PF03016"/>
    </source>
</evidence>
<evidence type="ECO:0000256" key="3">
    <source>
        <dbReference type="ARBA" id="ARBA00023034"/>
    </source>
</evidence>
<sequence length="346" mass="40080">MYSGAAFDWVKNCTVEHSEDIREHRHQLHGGEILFQERLENHPERVFDENWQRAEIFAVPALLVFAWWRKWSPTPSCNGLSFTEQLNATGEALLASPYFRNKGGRDHLIVADSYASNYMPWRCTISVPYVHKPNAHTNERHTLNIGDKVPRDKGVFFMGLMDAREAYLTRRQVAKKILPMAELNMTFISTVRDGDKYNAHFPEECDVDACLDAPRCANCSLLNAANYNLYEHRLERSQFSLMIKGDSPSSQRLYDSLAYGTIPVIISNRLWHTGMPFPGKVPWQDLVYSLEENFTIDEFKQVMATPMDTIIRKRELIRMYFKDVSWTVPGSRVVDNILEETLRYCL</sequence>
<evidence type="ECO:0000256" key="1">
    <source>
        <dbReference type="ARBA" id="ARBA00004323"/>
    </source>
</evidence>
<dbReference type="GO" id="GO:0000139">
    <property type="term" value="C:Golgi membrane"/>
    <property type="evidence" value="ECO:0007669"/>
    <property type="project" value="UniProtKB-SubCell"/>
</dbReference>
<comment type="subcellular location">
    <subcellularLocation>
        <location evidence="1">Golgi apparatus membrane</location>
        <topology evidence="1">Single-pass type II membrane protein</topology>
    </subcellularLocation>
</comment>
<dbReference type="AlphaFoldDB" id="A0AAW1RMN4"/>
<dbReference type="Proteomes" id="UP001445335">
    <property type="component" value="Unassembled WGS sequence"/>
</dbReference>
<evidence type="ECO:0000313" key="6">
    <source>
        <dbReference type="Proteomes" id="UP001445335"/>
    </source>
</evidence>
<protein>
    <recommendedName>
        <fullName evidence="4">Exostosin GT47 domain-containing protein</fullName>
    </recommendedName>
</protein>
<evidence type="ECO:0000256" key="2">
    <source>
        <dbReference type="ARBA" id="ARBA00010271"/>
    </source>
</evidence>
<gene>
    <name evidence="5" type="ORF">WJX81_007246</name>
</gene>
<dbReference type="EMBL" id="JALJOU010000031">
    <property type="protein sequence ID" value="KAK9834898.1"/>
    <property type="molecule type" value="Genomic_DNA"/>
</dbReference>
<dbReference type="PANTHER" id="PTHR11062">
    <property type="entry name" value="EXOSTOSIN HEPARAN SULFATE GLYCOSYLTRANSFERASE -RELATED"/>
    <property type="match status" value="1"/>
</dbReference>
<comment type="caution">
    <text evidence="5">The sequence shown here is derived from an EMBL/GenBank/DDBJ whole genome shotgun (WGS) entry which is preliminary data.</text>
</comment>